<accession>A0A1G6NML8</accession>
<reference evidence="2 3" key="1">
    <citation type="submission" date="2016-10" db="EMBL/GenBank/DDBJ databases">
        <authorList>
            <person name="de Groot N.N."/>
        </authorList>
    </citation>
    <scope>NUCLEOTIDE SEQUENCE [LARGE SCALE GENOMIC DNA]</scope>
    <source>
        <strain evidence="2 3">CPCC 100156</strain>
    </source>
</reference>
<name>A0A1G6NML8_9PROT</name>
<feature type="compositionally biased region" description="Low complexity" evidence="1">
    <location>
        <begin position="164"/>
        <end position="181"/>
    </location>
</feature>
<dbReference type="AlphaFoldDB" id="A0A1G6NML8"/>
<keyword evidence="2" id="KW-0449">Lipoprotein</keyword>
<feature type="region of interest" description="Disordered" evidence="1">
    <location>
        <begin position="162"/>
        <end position="239"/>
    </location>
</feature>
<feature type="compositionally biased region" description="Pro residues" evidence="1">
    <location>
        <begin position="205"/>
        <end position="232"/>
    </location>
</feature>
<dbReference type="EMBL" id="FMZX01000002">
    <property type="protein sequence ID" value="SDC68978.1"/>
    <property type="molecule type" value="Genomic_DNA"/>
</dbReference>
<organism evidence="2 3">
    <name type="scientific">Belnapia rosea</name>
    <dbReference type="NCBI Taxonomy" id="938405"/>
    <lineage>
        <taxon>Bacteria</taxon>
        <taxon>Pseudomonadati</taxon>
        <taxon>Pseudomonadota</taxon>
        <taxon>Alphaproteobacteria</taxon>
        <taxon>Acetobacterales</taxon>
        <taxon>Roseomonadaceae</taxon>
        <taxon>Belnapia</taxon>
    </lineage>
</organism>
<proteinExistence type="predicted"/>
<gene>
    <name evidence="2" type="ORF">SAMN04487779_100277</name>
</gene>
<evidence type="ECO:0000256" key="1">
    <source>
        <dbReference type="SAM" id="MobiDB-lite"/>
    </source>
</evidence>
<dbReference type="Proteomes" id="UP000198925">
    <property type="component" value="Unassembled WGS sequence"/>
</dbReference>
<evidence type="ECO:0000313" key="2">
    <source>
        <dbReference type="EMBL" id="SDC68978.1"/>
    </source>
</evidence>
<sequence>MQRGQFLLSRNGEPPLQRLPRLSLLLLLTACGPDYSPDTYATRAVQQANKVEQGMVVGRREVSVTAEGSTGAATGAAAGGVLGAQTPGGGIGSALGGVGGALIGGLIGTTAEHVAGDTKAFEYVVRTGKSELISVTQRDQTPLVVGQRVLVITGNQARIVPDYTTEPPASPAAAAAQGPIPGTTPPPAQPVAPTTTPSATGVGMPPAPAPPVVVPPPPPPGGEAPAAPPQAGLPPGTSAAVQNALGYQLPPVAESVARSAAAP</sequence>
<keyword evidence="3" id="KW-1185">Reference proteome</keyword>
<protein>
    <submittedName>
        <fullName evidence="2">Outer membrane lipoprotein SlyB</fullName>
    </submittedName>
</protein>
<dbReference type="STRING" id="938405.SAMN02927895_02925"/>
<evidence type="ECO:0000313" key="3">
    <source>
        <dbReference type="Proteomes" id="UP000198925"/>
    </source>
</evidence>
<feature type="compositionally biased region" description="Low complexity" evidence="1">
    <location>
        <begin position="191"/>
        <end position="204"/>
    </location>
</feature>